<dbReference type="PANTHER" id="PTHR24221">
    <property type="entry name" value="ATP-BINDING CASSETTE SUB-FAMILY B"/>
    <property type="match status" value="1"/>
</dbReference>
<keyword evidence="4" id="KW-0067">ATP-binding</keyword>
<dbReference type="PROSITE" id="PS50893">
    <property type="entry name" value="ABC_TRANSPORTER_2"/>
    <property type="match status" value="1"/>
</dbReference>
<dbReference type="GO" id="GO:0005524">
    <property type="term" value="F:ATP binding"/>
    <property type="evidence" value="ECO:0007669"/>
    <property type="project" value="UniProtKB-KW"/>
</dbReference>
<evidence type="ECO:0000256" key="7">
    <source>
        <dbReference type="SAM" id="Phobius"/>
    </source>
</evidence>
<dbReference type="Pfam" id="PF00005">
    <property type="entry name" value="ABC_tran"/>
    <property type="match status" value="2"/>
</dbReference>
<evidence type="ECO:0000313" key="10">
    <source>
        <dbReference type="EMBL" id="SIO16700.1"/>
    </source>
</evidence>
<feature type="transmembrane region" description="Helical" evidence="7">
    <location>
        <begin position="133"/>
        <end position="157"/>
    </location>
</feature>
<dbReference type="InterPro" id="IPR003593">
    <property type="entry name" value="AAA+_ATPase"/>
</dbReference>
<evidence type="ECO:0000313" key="11">
    <source>
        <dbReference type="Proteomes" id="UP000184694"/>
    </source>
</evidence>
<evidence type="ECO:0000256" key="5">
    <source>
        <dbReference type="ARBA" id="ARBA00022989"/>
    </source>
</evidence>
<evidence type="ECO:0000259" key="9">
    <source>
        <dbReference type="PROSITE" id="PS50929"/>
    </source>
</evidence>
<feature type="domain" description="ABC transporter" evidence="8">
    <location>
        <begin position="342"/>
        <end position="840"/>
    </location>
</feature>
<dbReference type="AlphaFoldDB" id="A0A1N6HAC1"/>
<keyword evidence="6 7" id="KW-0472">Membrane</keyword>
<protein>
    <submittedName>
        <fullName evidence="10">ABC-type multidrug transport system, ATPase and permease component</fullName>
    </submittedName>
</protein>
<dbReference type="Proteomes" id="UP000184694">
    <property type="component" value="Unassembled WGS sequence"/>
</dbReference>
<dbReference type="PROSITE" id="PS50929">
    <property type="entry name" value="ABC_TM1F"/>
    <property type="match status" value="1"/>
</dbReference>
<evidence type="ECO:0000256" key="4">
    <source>
        <dbReference type="ARBA" id="ARBA00022840"/>
    </source>
</evidence>
<feature type="transmembrane region" description="Helical" evidence="7">
    <location>
        <begin position="62"/>
        <end position="83"/>
    </location>
</feature>
<sequence>MAEKLPPITKRSMYFWVLHKNKPLQLTMITIIVITVGMRLVPIEMQKRIVSEAIQLKKIDALIYYCMIYISAVFLAGVLKYAINILQSKVGENTLYRIRKHLYDHILTLPMPFFRRTSPGLVVSTLMTELLPMATFAGAAISAPLVNILTFFAFAGYMFYLDPILATISISIYPVEMIVIPILQRKYNKLNRQRTNSLRSTSSIISESTTGIHEIQGNCAFSLEENKFRKAARWLYDLTYRLLIVKFGIKFTNNLFQSLGPFFLFLVGGYLAIEGRFELGALVAFLSAYEKLYDPWKELMEFYQLYQDCVVRYKQVMDYFDLMAEFPSVPVDRDVYKLEGNILIKDLSFTIGTNIRLLDNINMQINAGEHLALVGFSGSGKSTLAGAVSQMLRYTGGSVQVDGHEVSQMSKQDIAENMGIVAQHPFIFDGTIRNNLVYSSEALMRQRGETEPNLPDLDRLIEVVQQVGLFVDVLGFGLRTTLKKDSPPELIESLIRAREQFQQLHGAQLSNDIEFFDPENYLQYASIAENIIFGASRDENITLSNLHKVPQFVAFLKEANLLLQLELLGCLIATRTIELIRNAPDEQELLQRSPVPLEELPAYNRIVEQLHKAQSLEEGLVKLDDEDRGALLYLSLNFTLSQHSIASIPEKIFNSISEIRTSFKTYMDNHMPDTFNTYCRESYEHALTIMDNIAYGHIKLDNAGAEDRVQQHMNQLLIIEGVLETILEIGLEHNVGNMGEDLSGGQRQKIALARAFLKQPPIYIFDEATSALDNASQARIQNVMEKMLKGKATILSVVHRLDTLPGYDKVAVLRSGKLVEQGTYTELIEQKGALYELVHGAS</sequence>
<dbReference type="InterPro" id="IPR017871">
    <property type="entry name" value="ABC_transporter-like_CS"/>
</dbReference>
<evidence type="ECO:0000256" key="2">
    <source>
        <dbReference type="ARBA" id="ARBA00022692"/>
    </source>
</evidence>
<dbReference type="OrthoDB" id="9760168at2"/>
<dbReference type="EMBL" id="FSRG01000005">
    <property type="protein sequence ID" value="SIO16700.1"/>
    <property type="molecule type" value="Genomic_DNA"/>
</dbReference>
<evidence type="ECO:0000256" key="6">
    <source>
        <dbReference type="ARBA" id="ARBA00023136"/>
    </source>
</evidence>
<keyword evidence="3" id="KW-0547">Nucleotide-binding</keyword>
<dbReference type="Gene3D" id="1.20.1560.10">
    <property type="entry name" value="ABC transporter type 1, transmembrane domain"/>
    <property type="match status" value="1"/>
</dbReference>
<dbReference type="InterPro" id="IPR011527">
    <property type="entry name" value="ABC1_TM_dom"/>
</dbReference>
<dbReference type="Gene3D" id="3.40.50.300">
    <property type="entry name" value="P-loop containing nucleotide triphosphate hydrolases"/>
    <property type="match status" value="2"/>
</dbReference>
<comment type="subcellular location">
    <subcellularLocation>
        <location evidence="1">Cell membrane</location>
        <topology evidence="1">Multi-pass membrane protein</topology>
    </subcellularLocation>
</comment>
<keyword evidence="11" id="KW-1185">Reference proteome</keyword>
<keyword evidence="2 7" id="KW-0812">Transmembrane</keyword>
<dbReference type="CDD" id="cd07346">
    <property type="entry name" value="ABC_6TM_exporters"/>
    <property type="match status" value="1"/>
</dbReference>
<dbReference type="Pfam" id="PF00664">
    <property type="entry name" value="ABC_membrane"/>
    <property type="match status" value="1"/>
</dbReference>
<evidence type="ECO:0000256" key="3">
    <source>
        <dbReference type="ARBA" id="ARBA00022741"/>
    </source>
</evidence>
<dbReference type="InterPro" id="IPR027417">
    <property type="entry name" value="P-loop_NTPase"/>
</dbReference>
<dbReference type="PROSITE" id="PS00211">
    <property type="entry name" value="ABC_TRANSPORTER_1"/>
    <property type="match status" value="1"/>
</dbReference>
<accession>A0A1N6HAC1</accession>
<dbReference type="InterPro" id="IPR003439">
    <property type="entry name" value="ABC_transporter-like_ATP-bd"/>
</dbReference>
<evidence type="ECO:0000256" key="1">
    <source>
        <dbReference type="ARBA" id="ARBA00004651"/>
    </source>
</evidence>
<dbReference type="InterPro" id="IPR039421">
    <property type="entry name" value="Type_1_exporter"/>
</dbReference>
<evidence type="ECO:0000259" key="8">
    <source>
        <dbReference type="PROSITE" id="PS50893"/>
    </source>
</evidence>
<dbReference type="PANTHER" id="PTHR24221:SF654">
    <property type="entry name" value="ATP-BINDING CASSETTE SUB-FAMILY B MEMBER 6"/>
    <property type="match status" value="1"/>
</dbReference>
<keyword evidence="5 7" id="KW-1133">Transmembrane helix</keyword>
<dbReference type="SMART" id="SM00382">
    <property type="entry name" value="AAA"/>
    <property type="match status" value="1"/>
</dbReference>
<dbReference type="GO" id="GO:0140359">
    <property type="term" value="F:ABC-type transporter activity"/>
    <property type="evidence" value="ECO:0007669"/>
    <property type="project" value="InterPro"/>
</dbReference>
<proteinExistence type="predicted"/>
<gene>
    <name evidence="10" type="ORF">SAMN02745161_2098</name>
</gene>
<dbReference type="InterPro" id="IPR036640">
    <property type="entry name" value="ABC1_TM_sf"/>
</dbReference>
<dbReference type="GO" id="GO:0034040">
    <property type="term" value="F:ATPase-coupled lipid transmembrane transporter activity"/>
    <property type="evidence" value="ECO:0007669"/>
    <property type="project" value="TreeGrafter"/>
</dbReference>
<dbReference type="SUPFAM" id="SSF52540">
    <property type="entry name" value="P-loop containing nucleoside triphosphate hydrolases"/>
    <property type="match status" value="1"/>
</dbReference>
<organism evidence="10 11">
    <name type="scientific">Halodesulfovibrio marinisediminis DSM 17456</name>
    <dbReference type="NCBI Taxonomy" id="1121457"/>
    <lineage>
        <taxon>Bacteria</taxon>
        <taxon>Pseudomonadati</taxon>
        <taxon>Thermodesulfobacteriota</taxon>
        <taxon>Desulfovibrionia</taxon>
        <taxon>Desulfovibrionales</taxon>
        <taxon>Desulfovibrionaceae</taxon>
        <taxon>Halodesulfovibrio</taxon>
    </lineage>
</organism>
<dbReference type="SUPFAM" id="SSF90123">
    <property type="entry name" value="ABC transporter transmembrane region"/>
    <property type="match status" value="1"/>
</dbReference>
<reference evidence="11" key="1">
    <citation type="submission" date="2016-11" db="EMBL/GenBank/DDBJ databases">
        <authorList>
            <person name="Varghese N."/>
            <person name="Submissions S."/>
        </authorList>
    </citation>
    <scope>NUCLEOTIDE SEQUENCE [LARGE SCALE GENOMIC DNA]</scope>
    <source>
        <strain evidence="11">DSM 17456</strain>
    </source>
</reference>
<name>A0A1N6HAC1_9BACT</name>
<dbReference type="GO" id="GO:0016887">
    <property type="term" value="F:ATP hydrolysis activity"/>
    <property type="evidence" value="ECO:0007669"/>
    <property type="project" value="InterPro"/>
</dbReference>
<feature type="domain" description="ABC transmembrane type-1" evidence="9">
    <location>
        <begin position="26"/>
        <end position="308"/>
    </location>
</feature>
<dbReference type="STRING" id="1121457.SAMN02745161_2098"/>
<dbReference type="GO" id="GO:0005886">
    <property type="term" value="C:plasma membrane"/>
    <property type="evidence" value="ECO:0007669"/>
    <property type="project" value="UniProtKB-SubCell"/>
</dbReference>
<feature type="transmembrane region" description="Helical" evidence="7">
    <location>
        <begin position="23"/>
        <end position="41"/>
    </location>
</feature>
<feature type="transmembrane region" description="Helical" evidence="7">
    <location>
        <begin position="164"/>
        <end position="183"/>
    </location>
</feature>